<sequence length="482" mass="53682">MQSYGSMQLDFLEQCMIGDEWKVKAMLRNNNVDISYHHPMNGWTALHWAARRGHEAICLILLQAGFSREARDLNNKTPWEVCSLAKQTVREILRPESVQKEMLESTPNDSHGNGTDSIRSDFVPSFIQHPPFPYSGGVSSFDYGPHVRSTPSAPSNSSLYYSYGRRDSINKTRFLLVRTSCGEGKEAFKRITLPGGSTVEQLKKTIEKAMKGGRVKKILTLPDMVLIEDDSQIACLTECQKIHVIFGDNEISGDMVTCFSKLRIVLVSICFLSEEGLLLDNQQVEDAFDISPKKSEMANENKIPIPETEQTSHVNVEITHEHSNDTNLSSVQARILFVVVKESLSGIDIIPPNSGSEEGLLEVFSKEGTKPILTTRNSADSDPGDYVKVEKEETKNDSSYSTQIASLDVSTPESSLIVTDTSNNPVTVTEELDESTIPNNRILNWLEQNSELVRHLTTAAAIVGVASLGYFIYVRKLRSPYI</sequence>
<evidence type="ECO:0000313" key="3">
    <source>
        <dbReference type="Proteomes" id="UP000095283"/>
    </source>
</evidence>
<dbReference type="InterPro" id="IPR002110">
    <property type="entry name" value="Ankyrin_rpt"/>
</dbReference>
<protein>
    <submittedName>
        <fullName evidence="4">ANK_REP_REGION domain-containing protein</fullName>
    </submittedName>
</protein>
<proteinExistence type="predicted"/>
<accession>A0A1I7X0Q8</accession>
<evidence type="ECO:0000313" key="4">
    <source>
        <dbReference type="WBParaSite" id="Hba_11035"/>
    </source>
</evidence>
<keyword evidence="3" id="KW-1185">Reference proteome</keyword>
<dbReference type="SUPFAM" id="SSF48403">
    <property type="entry name" value="Ankyrin repeat"/>
    <property type="match status" value="1"/>
</dbReference>
<dbReference type="InterPro" id="IPR036770">
    <property type="entry name" value="Ankyrin_rpt-contain_sf"/>
</dbReference>
<keyword evidence="1" id="KW-0040">ANK repeat</keyword>
<dbReference type="PROSITE" id="PS50088">
    <property type="entry name" value="ANK_REPEAT"/>
    <property type="match status" value="1"/>
</dbReference>
<dbReference type="PANTHER" id="PTHR24192">
    <property type="entry name" value="ANKYRIN REPEAT DOMAIN 40"/>
    <property type="match status" value="1"/>
</dbReference>
<evidence type="ECO:0000256" key="2">
    <source>
        <dbReference type="SAM" id="Phobius"/>
    </source>
</evidence>
<dbReference type="SMART" id="SM00248">
    <property type="entry name" value="ANK"/>
    <property type="match status" value="1"/>
</dbReference>
<dbReference type="Gene3D" id="1.25.40.20">
    <property type="entry name" value="Ankyrin repeat-containing domain"/>
    <property type="match status" value="1"/>
</dbReference>
<keyword evidence="2" id="KW-0812">Transmembrane</keyword>
<feature type="transmembrane region" description="Helical" evidence="2">
    <location>
        <begin position="452"/>
        <end position="473"/>
    </location>
</feature>
<feature type="repeat" description="ANK" evidence="1">
    <location>
        <begin position="41"/>
        <end position="73"/>
    </location>
</feature>
<organism evidence="3 4">
    <name type="scientific">Heterorhabditis bacteriophora</name>
    <name type="common">Entomopathogenic nematode worm</name>
    <dbReference type="NCBI Taxonomy" id="37862"/>
    <lineage>
        <taxon>Eukaryota</taxon>
        <taxon>Metazoa</taxon>
        <taxon>Ecdysozoa</taxon>
        <taxon>Nematoda</taxon>
        <taxon>Chromadorea</taxon>
        <taxon>Rhabditida</taxon>
        <taxon>Rhabditina</taxon>
        <taxon>Rhabditomorpha</taxon>
        <taxon>Strongyloidea</taxon>
        <taxon>Heterorhabditidae</taxon>
        <taxon>Heterorhabditis</taxon>
    </lineage>
</organism>
<name>A0A1I7X0Q8_HETBA</name>
<dbReference type="Pfam" id="PF12796">
    <property type="entry name" value="Ank_2"/>
    <property type="match status" value="1"/>
</dbReference>
<dbReference type="PROSITE" id="PS50297">
    <property type="entry name" value="ANK_REP_REGION"/>
    <property type="match status" value="1"/>
</dbReference>
<dbReference type="InterPro" id="IPR039195">
    <property type="entry name" value="ANKRD40"/>
</dbReference>
<reference evidence="4" key="1">
    <citation type="submission" date="2016-11" db="UniProtKB">
        <authorList>
            <consortium name="WormBaseParasite"/>
        </authorList>
    </citation>
    <scope>IDENTIFICATION</scope>
</reference>
<keyword evidence="2" id="KW-1133">Transmembrane helix</keyword>
<keyword evidence="2" id="KW-0472">Membrane</keyword>
<evidence type="ECO:0000256" key="1">
    <source>
        <dbReference type="PROSITE-ProRule" id="PRU00023"/>
    </source>
</evidence>
<dbReference type="AlphaFoldDB" id="A0A1I7X0Q8"/>
<dbReference type="WBParaSite" id="Hba_11035">
    <property type="protein sequence ID" value="Hba_11035"/>
    <property type="gene ID" value="Hba_11035"/>
</dbReference>
<dbReference type="PANTHER" id="PTHR24192:SF3">
    <property type="entry name" value="ANKYRIN REPEAT DOMAIN 40"/>
    <property type="match status" value="1"/>
</dbReference>
<dbReference type="Proteomes" id="UP000095283">
    <property type="component" value="Unplaced"/>
</dbReference>